<dbReference type="InterPro" id="IPR006504">
    <property type="entry name" value="Tscrpt_reg_Spx/MgsR"/>
</dbReference>
<dbReference type="PANTHER" id="PTHR30041:SF8">
    <property type="entry name" value="PROTEIN YFFB"/>
    <property type="match status" value="1"/>
</dbReference>
<name>A0ABP9BKP9_9SPHI</name>
<dbReference type="InterPro" id="IPR036249">
    <property type="entry name" value="Thioredoxin-like_sf"/>
</dbReference>
<dbReference type="Gene3D" id="3.40.30.10">
    <property type="entry name" value="Glutaredoxin"/>
    <property type="match status" value="1"/>
</dbReference>
<comment type="similarity">
    <text evidence="1 2">Belongs to the ArsC family.</text>
</comment>
<reference evidence="5" key="1">
    <citation type="journal article" date="2019" name="Int. J. Syst. Evol. Microbiol.">
        <title>The Global Catalogue of Microorganisms (GCM) 10K type strain sequencing project: providing services to taxonomists for standard genome sequencing and annotation.</title>
        <authorList>
            <consortium name="The Broad Institute Genomics Platform"/>
            <consortium name="The Broad Institute Genome Sequencing Center for Infectious Disease"/>
            <person name="Wu L."/>
            <person name="Ma J."/>
        </authorList>
    </citation>
    <scope>NUCLEOTIDE SEQUENCE [LARGE SCALE GENOMIC DNA]</scope>
    <source>
        <strain evidence="5">JCM 18200</strain>
    </source>
</reference>
<organism evidence="4 5">
    <name type="scientific">Olivibacter ginsenosidimutans</name>
    <dbReference type="NCBI Taxonomy" id="1176537"/>
    <lineage>
        <taxon>Bacteria</taxon>
        <taxon>Pseudomonadati</taxon>
        <taxon>Bacteroidota</taxon>
        <taxon>Sphingobacteriia</taxon>
        <taxon>Sphingobacteriales</taxon>
        <taxon>Sphingobacteriaceae</taxon>
        <taxon>Olivibacter</taxon>
    </lineage>
</organism>
<dbReference type="PROSITE" id="PS51353">
    <property type="entry name" value="ARSC"/>
    <property type="match status" value="1"/>
</dbReference>
<comment type="caution">
    <text evidence="4">The sequence shown here is derived from an EMBL/GenBank/DDBJ whole genome shotgun (WGS) entry which is preliminary data.</text>
</comment>
<sequence length="139" mass="15914">MSDFIAYGLLPITYSHFLLFIFEITMKVYGIKNCNTVKKALDWLSTHGIAYEFQDFKKVGVSESTLKSWEKEVSWETLVNKKGTTWKSLSNEEKEAVVDEKTANKLMQAKTSVIKRPVIESPKGLIVGFDEHAYETKLK</sequence>
<dbReference type="Pfam" id="PF03960">
    <property type="entry name" value="ArsC"/>
    <property type="match status" value="1"/>
</dbReference>
<protein>
    <submittedName>
        <fullName evidence="4">Arsenate reductase</fullName>
    </submittedName>
</protein>
<keyword evidence="3" id="KW-1133">Transmembrane helix</keyword>
<evidence type="ECO:0000313" key="4">
    <source>
        <dbReference type="EMBL" id="GAA4796809.1"/>
    </source>
</evidence>
<gene>
    <name evidence="4" type="ORF">GCM10023231_26590</name>
</gene>
<dbReference type="InterPro" id="IPR006660">
    <property type="entry name" value="Arsenate_reductase-like"/>
</dbReference>
<dbReference type="Proteomes" id="UP001501411">
    <property type="component" value="Unassembled WGS sequence"/>
</dbReference>
<evidence type="ECO:0000256" key="3">
    <source>
        <dbReference type="SAM" id="Phobius"/>
    </source>
</evidence>
<evidence type="ECO:0000256" key="2">
    <source>
        <dbReference type="PROSITE-ProRule" id="PRU01282"/>
    </source>
</evidence>
<dbReference type="CDD" id="cd03035">
    <property type="entry name" value="ArsC_Yffb"/>
    <property type="match status" value="1"/>
</dbReference>
<keyword evidence="3" id="KW-0812">Transmembrane</keyword>
<proteinExistence type="inferred from homology"/>
<evidence type="ECO:0000313" key="5">
    <source>
        <dbReference type="Proteomes" id="UP001501411"/>
    </source>
</evidence>
<dbReference type="SUPFAM" id="SSF52833">
    <property type="entry name" value="Thioredoxin-like"/>
    <property type="match status" value="1"/>
</dbReference>
<feature type="transmembrane region" description="Helical" evidence="3">
    <location>
        <begin position="6"/>
        <end position="29"/>
    </location>
</feature>
<evidence type="ECO:0000256" key="1">
    <source>
        <dbReference type="ARBA" id="ARBA00007198"/>
    </source>
</evidence>
<keyword evidence="3" id="KW-0472">Membrane</keyword>
<dbReference type="NCBIfam" id="TIGR01617">
    <property type="entry name" value="arsC_related"/>
    <property type="match status" value="1"/>
</dbReference>
<dbReference type="EMBL" id="BAABIQ010000038">
    <property type="protein sequence ID" value="GAA4796809.1"/>
    <property type="molecule type" value="Genomic_DNA"/>
</dbReference>
<accession>A0ABP9BKP9</accession>
<keyword evidence="5" id="KW-1185">Reference proteome</keyword>
<dbReference type="PANTHER" id="PTHR30041">
    <property type="entry name" value="ARSENATE REDUCTASE"/>
    <property type="match status" value="1"/>
</dbReference>